<evidence type="ECO:0000313" key="1">
    <source>
        <dbReference type="EMBL" id="CRY96605.1"/>
    </source>
</evidence>
<accession>A0A0H5Q583</accession>
<proteinExistence type="predicted"/>
<sequence>MPIYAAQIRYTYPGPGSPGYNTWHVRTPDGVPEAFALVQEWSDRIRLFYANLNQFYAAATRFESSVFRDVESGEAFEPEFAPYTSGNTNDSLPVAVAYCVTWKTDNNTKRGRGRSFLGPLASRVLDSNGYLNQTSKDLLRTQVESLIDFSDTNDASGAIGVWGLAPGVADVKGAPRVFRDITSARLTNDFAVLRSRRD</sequence>
<dbReference type="AlphaFoldDB" id="A0A0H5Q583"/>
<protein>
    <submittedName>
        <fullName evidence="1">Uncharacterized protein</fullName>
    </submittedName>
</protein>
<organism evidence="1">
    <name type="scientific">uncultured prokaryote</name>
    <dbReference type="NCBI Taxonomy" id="198431"/>
    <lineage>
        <taxon>unclassified sequences</taxon>
        <taxon>environmental samples</taxon>
    </lineage>
</organism>
<name>A0A0H5Q583_9ZZZZ</name>
<reference evidence="1" key="2">
    <citation type="submission" date="2015-07" db="EMBL/GenBank/DDBJ databases">
        <title>Plasmids, circular viruses and viroids from rat gut.</title>
        <authorList>
            <person name="Jorgensen T.J."/>
            <person name="Hansen M.A."/>
            <person name="Xu Z."/>
            <person name="Tabak M.A."/>
            <person name="Sorensen S.J."/>
            <person name="Hansen L.H."/>
        </authorList>
    </citation>
    <scope>NUCLEOTIDE SEQUENCE</scope>
    <source>
        <strain evidence="1">RGFK1167</strain>
    </source>
</reference>
<dbReference type="EMBL" id="LN853744">
    <property type="protein sequence ID" value="CRY96605.1"/>
    <property type="molecule type" value="Genomic_DNA"/>
</dbReference>
<reference evidence="1" key="1">
    <citation type="submission" date="2015-06" db="EMBL/GenBank/DDBJ databases">
        <authorList>
            <person name="Joergensen T."/>
        </authorList>
    </citation>
    <scope>NUCLEOTIDE SEQUENCE</scope>
    <source>
        <strain evidence="1">RGFK1167</strain>
    </source>
</reference>